<dbReference type="AlphaFoldDB" id="A0A398CWI7"/>
<dbReference type="Gene3D" id="1.10.3720.10">
    <property type="entry name" value="MetI-like"/>
    <property type="match status" value="1"/>
</dbReference>
<evidence type="ECO:0000256" key="4">
    <source>
        <dbReference type="ARBA" id="ARBA00016506"/>
    </source>
</evidence>
<keyword evidence="10 11" id="KW-0472">Membrane</keyword>
<reference evidence="13 14" key="1">
    <citation type="submission" date="2018-09" db="EMBL/GenBank/DDBJ databases">
        <title>Discovery and Ecogenomic Context for Candidatus Cryosericales, a Global Caldiserica Order Active in Thawing Permafrost.</title>
        <authorList>
            <person name="Martinez M.A."/>
            <person name="Woodcroft B.J."/>
            <person name="Ignacio Espinoza J.C."/>
            <person name="Zayed A."/>
            <person name="Singleton C.M."/>
            <person name="Boyd J."/>
            <person name="Li Y.-F."/>
            <person name="Purvine S."/>
            <person name="Maughan H."/>
            <person name="Hodgkins S.B."/>
            <person name="Anderson D."/>
            <person name="Sederholm M."/>
            <person name="Temperton B."/>
            <person name="Saleska S.R."/>
            <person name="Tyson G.W."/>
            <person name="Rich V.I."/>
        </authorList>
    </citation>
    <scope>NUCLEOTIDE SEQUENCE [LARGE SCALE GENOMIC DNA]</scope>
    <source>
        <strain evidence="13 14">SMC7</strain>
    </source>
</reference>
<evidence type="ECO:0000256" key="9">
    <source>
        <dbReference type="ARBA" id="ARBA00022989"/>
    </source>
</evidence>
<dbReference type="InterPro" id="IPR000515">
    <property type="entry name" value="MetI-like"/>
</dbReference>
<evidence type="ECO:0000256" key="2">
    <source>
        <dbReference type="ARBA" id="ARBA00004429"/>
    </source>
</evidence>
<evidence type="ECO:0000256" key="7">
    <source>
        <dbReference type="ARBA" id="ARBA00022692"/>
    </source>
</evidence>
<comment type="similarity">
    <text evidence="3">Belongs to the binding-protein-dependent transport system permease family. HisMQ subfamily.</text>
</comment>
<feature type="domain" description="ABC transmembrane type-1" evidence="12">
    <location>
        <begin position="18"/>
        <end position="206"/>
    </location>
</feature>
<dbReference type="PANTHER" id="PTHR30614">
    <property type="entry name" value="MEMBRANE COMPONENT OF AMINO ACID ABC TRANSPORTER"/>
    <property type="match status" value="1"/>
</dbReference>
<dbReference type="OrthoDB" id="9805999at2"/>
<keyword evidence="8" id="KW-0029">Amino-acid transport</keyword>
<dbReference type="GO" id="GO:0022857">
    <property type="term" value="F:transmembrane transporter activity"/>
    <property type="evidence" value="ECO:0007669"/>
    <property type="project" value="InterPro"/>
</dbReference>
<sequence length="214" mass="23262">MIKWSIIFDNLPFLLAGAWTTLTLTVASMIFATVAGLLVGLLNMFGGKVIGAITRVYIEAIRGTPALLLILIVYYALPRIGLNLPQFPAAVVSLAVCYAAYIAEVFRAAVESIPKGQSEAAFSLGMNRAQALRHVILPQTFRRVLPPLANEFAALIKDTSLVSVIAMQDLLFNAKIIGARTANFLSPLIGAALIYLIMTTPVMQWSRNLEKKVE</sequence>
<comment type="subcellular location">
    <subcellularLocation>
        <location evidence="2">Cell inner membrane</location>
        <topology evidence="2">Multi-pass membrane protein</topology>
    </subcellularLocation>
    <subcellularLocation>
        <location evidence="11">Cell membrane</location>
        <topology evidence="11">Multi-pass membrane protein</topology>
    </subcellularLocation>
</comment>
<gene>
    <name evidence="13" type="ORF">SMC7_06710</name>
</gene>
<keyword evidence="7 11" id="KW-0812">Transmembrane</keyword>
<dbReference type="RefSeq" id="WP_119089577.1">
    <property type="nucleotide sequence ID" value="NZ_QXIS01000034.1"/>
</dbReference>
<evidence type="ECO:0000256" key="3">
    <source>
        <dbReference type="ARBA" id="ARBA00010072"/>
    </source>
</evidence>
<dbReference type="FunFam" id="1.10.3720.10:FF:000033">
    <property type="entry name" value="Polar amino acid ABC transporter permease"/>
    <property type="match status" value="1"/>
</dbReference>
<evidence type="ECO:0000313" key="13">
    <source>
        <dbReference type="EMBL" id="RIE05619.1"/>
    </source>
</evidence>
<dbReference type="PROSITE" id="PS50928">
    <property type="entry name" value="ABC_TM1"/>
    <property type="match status" value="1"/>
</dbReference>
<dbReference type="Pfam" id="PF00528">
    <property type="entry name" value="BPD_transp_1"/>
    <property type="match status" value="1"/>
</dbReference>
<protein>
    <recommendedName>
        <fullName evidence="4">Putative glutamine transport system permease protein GlnP</fullName>
    </recommendedName>
</protein>
<dbReference type="InterPro" id="IPR035906">
    <property type="entry name" value="MetI-like_sf"/>
</dbReference>
<dbReference type="GO" id="GO:0006865">
    <property type="term" value="P:amino acid transport"/>
    <property type="evidence" value="ECO:0007669"/>
    <property type="project" value="UniProtKB-KW"/>
</dbReference>
<keyword evidence="14" id="KW-1185">Reference proteome</keyword>
<dbReference type="NCBIfam" id="TIGR01726">
    <property type="entry name" value="HEQRo_perm_3TM"/>
    <property type="match status" value="1"/>
</dbReference>
<evidence type="ECO:0000259" key="12">
    <source>
        <dbReference type="PROSITE" id="PS50928"/>
    </source>
</evidence>
<feature type="transmembrane region" description="Helical" evidence="11">
    <location>
        <begin position="56"/>
        <end position="77"/>
    </location>
</feature>
<evidence type="ECO:0000256" key="10">
    <source>
        <dbReference type="ARBA" id="ARBA00023136"/>
    </source>
</evidence>
<feature type="transmembrane region" description="Helical" evidence="11">
    <location>
        <begin position="20"/>
        <end position="44"/>
    </location>
</feature>
<dbReference type="PANTHER" id="PTHR30614:SF20">
    <property type="entry name" value="GLUTAMINE TRANSPORT SYSTEM PERMEASE PROTEIN GLNP"/>
    <property type="match status" value="1"/>
</dbReference>
<feature type="transmembrane region" description="Helical" evidence="11">
    <location>
        <begin position="89"/>
        <end position="110"/>
    </location>
</feature>
<evidence type="ECO:0000256" key="5">
    <source>
        <dbReference type="ARBA" id="ARBA00022448"/>
    </source>
</evidence>
<keyword evidence="5 11" id="KW-0813">Transport</keyword>
<evidence type="ECO:0000256" key="11">
    <source>
        <dbReference type="RuleBase" id="RU363032"/>
    </source>
</evidence>
<accession>A0A398CWI7</accession>
<dbReference type="InterPro" id="IPR010065">
    <property type="entry name" value="AA_ABC_transptr_permease_3TM"/>
</dbReference>
<organism evidence="13 14">
    <name type="scientific">Candidatus Cryosericum terrychapinii</name>
    <dbReference type="NCBI Taxonomy" id="2290919"/>
    <lineage>
        <taxon>Bacteria</taxon>
        <taxon>Pseudomonadati</taxon>
        <taxon>Caldisericota/Cryosericota group</taxon>
        <taxon>Candidatus Cryosericota</taxon>
        <taxon>Candidatus Cryosericia</taxon>
        <taxon>Candidatus Cryosericales</taxon>
        <taxon>Candidatus Cryosericaceae</taxon>
        <taxon>Candidatus Cryosericum</taxon>
    </lineage>
</organism>
<dbReference type="GO" id="GO:0043190">
    <property type="term" value="C:ATP-binding cassette (ABC) transporter complex"/>
    <property type="evidence" value="ECO:0007669"/>
    <property type="project" value="InterPro"/>
</dbReference>
<dbReference type="Proteomes" id="UP000266328">
    <property type="component" value="Unassembled WGS sequence"/>
</dbReference>
<feature type="transmembrane region" description="Helical" evidence="11">
    <location>
        <begin position="184"/>
        <end position="205"/>
    </location>
</feature>
<keyword evidence="6" id="KW-1003">Cell membrane</keyword>
<evidence type="ECO:0000256" key="1">
    <source>
        <dbReference type="ARBA" id="ARBA00003159"/>
    </source>
</evidence>
<dbReference type="CDD" id="cd06261">
    <property type="entry name" value="TM_PBP2"/>
    <property type="match status" value="1"/>
</dbReference>
<dbReference type="SUPFAM" id="SSF161098">
    <property type="entry name" value="MetI-like"/>
    <property type="match status" value="1"/>
</dbReference>
<keyword evidence="9 11" id="KW-1133">Transmembrane helix</keyword>
<dbReference type="InterPro" id="IPR043429">
    <property type="entry name" value="ArtM/GltK/GlnP/TcyL/YhdX-like"/>
</dbReference>
<proteinExistence type="inferred from homology"/>
<name>A0A398CWI7_9BACT</name>
<evidence type="ECO:0000256" key="6">
    <source>
        <dbReference type="ARBA" id="ARBA00022475"/>
    </source>
</evidence>
<evidence type="ECO:0000313" key="14">
    <source>
        <dbReference type="Proteomes" id="UP000266328"/>
    </source>
</evidence>
<comment type="function">
    <text evidence="1">Part of the binding-protein-dependent transport system for glutamine; probably responsible for the translocation of the substrate across the membrane.</text>
</comment>
<comment type="caution">
    <text evidence="13">The sequence shown here is derived from an EMBL/GenBank/DDBJ whole genome shotgun (WGS) entry which is preliminary data.</text>
</comment>
<dbReference type="EMBL" id="QXIS01000034">
    <property type="protein sequence ID" value="RIE05619.1"/>
    <property type="molecule type" value="Genomic_DNA"/>
</dbReference>
<evidence type="ECO:0000256" key="8">
    <source>
        <dbReference type="ARBA" id="ARBA00022970"/>
    </source>
</evidence>